<dbReference type="SUPFAM" id="SSF51206">
    <property type="entry name" value="cAMP-binding domain-like"/>
    <property type="match status" value="1"/>
</dbReference>
<dbReference type="Proteomes" id="UP000321532">
    <property type="component" value="Unassembled WGS sequence"/>
</dbReference>
<accession>A0A512ASH2</accession>
<dbReference type="InterPro" id="IPR000595">
    <property type="entry name" value="cNMP-bd_dom"/>
</dbReference>
<dbReference type="InterPro" id="IPR014710">
    <property type="entry name" value="RmlC-like_jellyroll"/>
</dbReference>
<dbReference type="Gene3D" id="2.60.120.10">
    <property type="entry name" value="Jelly Rolls"/>
    <property type="match status" value="1"/>
</dbReference>
<dbReference type="InterPro" id="IPR018490">
    <property type="entry name" value="cNMP-bd_dom_sf"/>
</dbReference>
<dbReference type="OrthoDB" id="680421at2"/>
<evidence type="ECO:0000259" key="1">
    <source>
        <dbReference type="PROSITE" id="PS50042"/>
    </source>
</evidence>
<dbReference type="AlphaFoldDB" id="A0A512ASH2"/>
<protein>
    <submittedName>
        <fullName evidence="2">Cyclic nucleotide-binding protein</fullName>
    </submittedName>
</protein>
<dbReference type="Pfam" id="PF00027">
    <property type="entry name" value="cNMP_binding"/>
    <property type="match status" value="1"/>
</dbReference>
<dbReference type="EMBL" id="BJYS01000001">
    <property type="protein sequence ID" value="GEO02662.1"/>
    <property type="molecule type" value="Genomic_DNA"/>
</dbReference>
<comment type="caution">
    <text evidence="2">The sequence shown here is derived from an EMBL/GenBank/DDBJ whole genome shotgun (WGS) entry which is preliminary data.</text>
</comment>
<dbReference type="RefSeq" id="WP_146894687.1">
    <property type="nucleotide sequence ID" value="NZ_BJYS01000001.1"/>
</dbReference>
<name>A0A512ASH2_9BACT</name>
<evidence type="ECO:0000313" key="2">
    <source>
        <dbReference type="EMBL" id="GEO02662.1"/>
    </source>
</evidence>
<dbReference type="PROSITE" id="PS00888">
    <property type="entry name" value="CNMP_BINDING_1"/>
    <property type="match status" value="1"/>
</dbReference>
<sequence length="188" mass="21117">MEKVLVKLKEVYPLSGAALGKLIAKLQALSLPKGYILVREGTVANKLYFMEKGIARSFCYKDGKEITFWFGAEGSFISSYNGYIANKPGYGTIELLEDCILFSIDQASMQALFQTDLELANWGRKLAELELIKTEQLLISQLFKTAHEKYQDLLAENPGLLQRVQLGHIASYLGVTQVTLSRIRTKMK</sequence>
<feature type="domain" description="Cyclic nucleotide-binding" evidence="1">
    <location>
        <begin position="10"/>
        <end position="113"/>
    </location>
</feature>
<proteinExistence type="predicted"/>
<dbReference type="PROSITE" id="PS50042">
    <property type="entry name" value="CNMP_BINDING_3"/>
    <property type="match status" value="1"/>
</dbReference>
<gene>
    <name evidence="2" type="ORF">AAE02nite_03260</name>
</gene>
<reference evidence="2 3" key="1">
    <citation type="submission" date="2019-07" db="EMBL/GenBank/DDBJ databases">
        <title>Whole genome shotgun sequence of Adhaeribacter aerolatus NBRC 106133.</title>
        <authorList>
            <person name="Hosoyama A."/>
            <person name="Uohara A."/>
            <person name="Ohji S."/>
            <person name="Ichikawa N."/>
        </authorList>
    </citation>
    <scope>NUCLEOTIDE SEQUENCE [LARGE SCALE GENOMIC DNA]</scope>
    <source>
        <strain evidence="2 3">NBRC 106133</strain>
    </source>
</reference>
<organism evidence="2 3">
    <name type="scientific">Adhaeribacter aerolatus</name>
    <dbReference type="NCBI Taxonomy" id="670289"/>
    <lineage>
        <taxon>Bacteria</taxon>
        <taxon>Pseudomonadati</taxon>
        <taxon>Bacteroidota</taxon>
        <taxon>Cytophagia</taxon>
        <taxon>Cytophagales</taxon>
        <taxon>Hymenobacteraceae</taxon>
        <taxon>Adhaeribacter</taxon>
    </lineage>
</organism>
<keyword evidence="3" id="KW-1185">Reference proteome</keyword>
<dbReference type="CDD" id="cd00038">
    <property type="entry name" value="CAP_ED"/>
    <property type="match status" value="1"/>
</dbReference>
<dbReference type="InterPro" id="IPR018488">
    <property type="entry name" value="cNMP-bd_CS"/>
</dbReference>
<evidence type="ECO:0000313" key="3">
    <source>
        <dbReference type="Proteomes" id="UP000321532"/>
    </source>
</evidence>